<keyword evidence="2" id="KW-1185">Reference proteome</keyword>
<accession>A0A222VUS1</accession>
<organism evidence="1 2">
    <name type="scientific">Prauserella marina</name>
    <dbReference type="NCBI Taxonomy" id="530584"/>
    <lineage>
        <taxon>Bacteria</taxon>
        <taxon>Bacillati</taxon>
        <taxon>Actinomycetota</taxon>
        <taxon>Actinomycetes</taxon>
        <taxon>Pseudonocardiales</taxon>
        <taxon>Pseudonocardiaceae</taxon>
        <taxon>Prauserella</taxon>
    </lineage>
</organism>
<gene>
    <name evidence="1" type="ORF">SAMN05421630_107246</name>
</gene>
<dbReference type="EMBL" id="FMZE01000007">
    <property type="protein sequence ID" value="SDD31469.1"/>
    <property type="molecule type" value="Genomic_DNA"/>
</dbReference>
<dbReference type="KEGG" id="pmad:BAY61_24595"/>
<protein>
    <submittedName>
        <fullName evidence="1">Uncharacterized protein</fullName>
    </submittedName>
</protein>
<dbReference type="Proteomes" id="UP000199494">
    <property type="component" value="Unassembled WGS sequence"/>
</dbReference>
<proteinExistence type="predicted"/>
<sequence length="192" mass="20202">MTSAELSNRAATHVRGRAIGAQIGGVFGAVFVWINSAALTPSIRVPLLVIAGTSLVAVIALSIHSLRRRTASVTTTTGRSPFGWKYWLIVGIEAAALVGGSQVLTALGHPELGIAWVAVVVGTHFFALARVFRLARFHVLGAVITACGLAGFVIRWFGQIEPIAITSGVLTGFVLLAFSLWAFAPMRRPASA</sequence>
<reference evidence="1 2" key="1">
    <citation type="submission" date="2016-10" db="EMBL/GenBank/DDBJ databases">
        <authorList>
            <person name="de Groot N.N."/>
        </authorList>
    </citation>
    <scope>NUCLEOTIDE SEQUENCE [LARGE SCALE GENOMIC DNA]</scope>
    <source>
        <strain evidence="1 2">CGMCC 4.5506</strain>
    </source>
</reference>
<dbReference type="AlphaFoldDB" id="A0A222VUS1"/>
<name>A0A222VUS1_9PSEU</name>
<dbReference type="RefSeq" id="WP_245865408.1">
    <property type="nucleotide sequence ID" value="NZ_CP016353.1"/>
</dbReference>
<evidence type="ECO:0000313" key="2">
    <source>
        <dbReference type="Proteomes" id="UP000199494"/>
    </source>
</evidence>
<evidence type="ECO:0000313" key="1">
    <source>
        <dbReference type="EMBL" id="SDD31469.1"/>
    </source>
</evidence>